<dbReference type="SUPFAM" id="SSF51735">
    <property type="entry name" value="NAD(P)-binding Rossmann-fold domains"/>
    <property type="match status" value="1"/>
</dbReference>
<dbReference type="GO" id="GO:0030267">
    <property type="term" value="F:glyoxylate reductase (NADPH) activity"/>
    <property type="evidence" value="ECO:0007669"/>
    <property type="project" value="UniProtKB-EC"/>
</dbReference>
<keyword evidence="14" id="KW-1185">Reference proteome</keyword>
<dbReference type="RefSeq" id="WP_084255619.1">
    <property type="nucleotide sequence ID" value="NZ_FWWV01000001.1"/>
</dbReference>
<feature type="domain" description="D-isomer specific 2-hydroxyacid dehydrogenase NAD-binding" evidence="12">
    <location>
        <begin position="109"/>
        <end position="288"/>
    </location>
</feature>
<evidence type="ECO:0000256" key="6">
    <source>
        <dbReference type="ARBA" id="ARBA00061278"/>
    </source>
</evidence>
<sequence>MSKPLIIVHTKLPPALLGKLEQHFQLAVFETLSAQNITLLRAQLASAVGIIGTGLRVDEALLQQAPLLQAASTVSVGYDQYDLAALQRHQVVLTHTPHVLDDTVADLAFALILGAARRVCELDSAVKQGRWSKQSESGYFGVDVHHKTIGILGMGRIGRAIAQRAYFGFGMPVCYTARHDKTEVDRTFQAKRCELDQLLATADFVVNMLPSTAQTQNVIDGKAFALMKPSAIFINLGRGNTVDQQALYQALKTKRILAAGLDVYREEPIAADSPLLTLENIICLPHIGSATAETRYAMQACAVDNLINALLYPNCADKPVYRVN</sequence>
<organism evidence="13 14">
    <name type="scientific">Pasteurella testudinis DSM 23072</name>
    <dbReference type="NCBI Taxonomy" id="1122938"/>
    <lineage>
        <taxon>Bacteria</taxon>
        <taxon>Pseudomonadati</taxon>
        <taxon>Pseudomonadota</taxon>
        <taxon>Gammaproteobacteria</taxon>
        <taxon>Pasteurellales</taxon>
        <taxon>Pasteurellaceae</taxon>
        <taxon>Pasteurella</taxon>
    </lineage>
</organism>
<feature type="domain" description="D-isomer specific 2-hydroxyacid dehydrogenase catalytic" evidence="11">
    <location>
        <begin position="12"/>
        <end position="310"/>
    </location>
</feature>
<evidence type="ECO:0000256" key="4">
    <source>
        <dbReference type="ARBA" id="ARBA00052239"/>
    </source>
</evidence>
<evidence type="ECO:0000256" key="2">
    <source>
        <dbReference type="ARBA" id="ARBA00023027"/>
    </source>
</evidence>
<dbReference type="CDD" id="cd05301">
    <property type="entry name" value="GDH"/>
    <property type="match status" value="1"/>
</dbReference>
<dbReference type="STRING" id="1122938.SAMN05660772_00314"/>
<dbReference type="Pfam" id="PF00389">
    <property type="entry name" value="2-Hacid_dh"/>
    <property type="match status" value="1"/>
</dbReference>
<evidence type="ECO:0000256" key="5">
    <source>
        <dbReference type="ARBA" id="ARBA00052769"/>
    </source>
</evidence>
<evidence type="ECO:0000313" key="14">
    <source>
        <dbReference type="Proteomes" id="UP000192408"/>
    </source>
</evidence>
<evidence type="ECO:0000259" key="11">
    <source>
        <dbReference type="Pfam" id="PF00389"/>
    </source>
</evidence>
<comment type="similarity">
    <text evidence="6">Belongs to the D-isomer specific 2-hydroxyacid dehydrogenase family. GhrB subfamily.</text>
</comment>
<dbReference type="FunFam" id="3.40.50.720:FF:000026">
    <property type="entry name" value="Glyoxylate/hydroxypyruvate reductase B"/>
    <property type="match status" value="1"/>
</dbReference>
<evidence type="ECO:0000256" key="7">
    <source>
        <dbReference type="ARBA" id="ARBA00066661"/>
    </source>
</evidence>
<accession>A0A1W1UDC1</accession>
<protein>
    <recommendedName>
        <fullName evidence="9">Glyoxylate/hydroxypyruvate reductase B</fullName>
        <ecNumber evidence="7">1.1.1.79</ecNumber>
        <ecNumber evidence="8">1.1.1.81</ecNumber>
    </recommendedName>
</protein>
<dbReference type="PANTHER" id="PTHR10996:SF283">
    <property type="entry name" value="GLYOXYLATE_HYDROXYPYRUVATE REDUCTASE B"/>
    <property type="match status" value="1"/>
</dbReference>
<dbReference type="Pfam" id="PF02826">
    <property type="entry name" value="2-Hacid_dh_C"/>
    <property type="match status" value="1"/>
</dbReference>
<dbReference type="GO" id="GO:0005829">
    <property type="term" value="C:cytosol"/>
    <property type="evidence" value="ECO:0007669"/>
    <property type="project" value="TreeGrafter"/>
</dbReference>
<dbReference type="Proteomes" id="UP000192408">
    <property type="component" value="Unassembled WGS sequence"/>
</dbReference>
<dbReference type="InterPro" id="IPR006140">
    <property type="entry name" value="D-isomer_DH_NAD-bd"/>
</dbReference>
<keyword evidence="1 10" id="KW-0560">Oxidoreductase</keyword>
<dbReference type="InterPro" id="IPR006139">
    <property type="entry name" value="D-isomer_2_OHA_DH_cat_dom"/>
</dbReference>
<gene>
    <name evidence="13" type="ORF">SAMN05660772_00314</name>
</gene>
<evidence type="ECO:0000256" key="9">
    <source>
        <dbReference type="ARBA" id="ARBA00073362"/>
    </source>
</evidence>
<dbReference type="EC" id="1.1.1.81" evidence="8"/>
<evidence type="ECO:0000313" key="13">
    <source>
        <dbReference type="EMBL" id="SMB79095.1"/>
    </source>
</evidence>
<keyword evidence="2" id="KW-0520">NAD</keyword>
<dbReference type="InterPro" id="IPR050223">
    <property type="entry name" value="D-isomer_2-hydroxyacid_DH"/>
</dbReference>
<dbReference type="PANTHER" id="PTHR10996">
    <property type="entry name" value="2-HYDROXYACID DEHYDROGENASE-RELATED"/>
    <property type="match status" value="1"/>
</dbReference>
<dbReference type="GO" id="GO:0051287">
    <property type="term" value="F:NAD binding"/>
    <property type="evidence" value="ECO:0007669"/>
    <property type="project" value="InterPro"/>
</dbReference>
<name>A0A1W1UDC1_9PAST</name>
<evidence type="ECO:0000259" key="12">
    <source>
        <dbReference type="Pfam" id="PF02826"/>
    </source>
</evidence>
<dbReference type="InterPro" id="IPR036291">
    <property type="entry name" value="NAD(P)-bd_dom_sf"/>
</dbReference>
<dbReference type="Gene3D" id="3.40.50.720">
    <property type="entry name" value="NAD(P)-binding Rossmann-like Domain"/>
    <property type="match status" value="2"/>
</dbReference>
<comment type="catalytic activity">
    <reaction evidence="5">
        <text>glycolate + NADP(+) = glyoxylate + NADPH + H(+)</text>
        <dbReference type="Rhea" id="RHEA:10992"/>
        <dbReference type="ChEBI" id="CHEBI:15378"/>
        <dbReference type="ChEBI" id="CHEBI:29805"/>
        <dbReference type="ChEBI" id="CHEBI:36655"/>
        <dbReference type="ChEBI" id="CHEBI:57783"/>
        <dbReference type="ChEBI" id="CHEBI:58349"/>
        <dbReference type="EC" id="1.1.1.79"/>
    </reaction>
</comment>
<evidence type="ECO:0000256" key="8">
    <source>
        <dbReference type="ARBA" id="ARBA00066674"/>
    </source>
</evidence>
<evidence type="ECO:0000256" key="10">
    <source>
        <dbReference type="RuleBase" id="RU003719"/>
    </source>
</evidence>
<proteinExistence type="inferred from homology"/>
<comment type="catalytic activity">
    <reaction evidence="3">
        <text>(R)-glycerate + NAD(+) = 3-hydroxypyruvate + NADH + H(+)</text>
        <dbReference type="Rhea" id="RHEA:17905"/>
        <dbReference type="ChEBI" id="CHEBI:15378"/>
        <dbReference type="ChEBI" id="CHEBI:16659"/>
        <dbReference type="ChEBI" id="CHEBI:17180"/>
        <dbReference type="ChEBI" id="CHEBI:57540"/>
        <dbReference type="ChEBI" id="CHEBI:57945"/>
        <dbReference type="EC" id="1.1.1.81"/>
    </reaction>
</comment>
<dbReference type="AlphaFoldDB" id="A0A1W1UDC1"/>
<evidence type="ECO:0000256" key="1">
    <source>
        <dbReference type="ARBA" id="ARBA00023002"/>
    </source>
</evidence>
<evidence type="ECO:0000256" key="3">
    <source>
        <dbReference type="ARBA" id="ARBA00051801"/>
    </source>
</evidence>
<dbReference type="EMBL" id="FWWV01000001">
    <property type="protein sequence ID" value="SMB79095.1"/>
    <property type="molecule type" value="Genomic_DNA"/>
</dbReference>
<dbReference type="GO" id="GO:0016618">
    <property type="term" value="F:hydroxypyruvate reductase [NAD(P)H] activity"/>
    <property type="evidence" value="ECO:0007669"/>
    <property type="project" value="UniProtKB-EC"/>
</dbReference>
<dbReference type="SUPFAM" id="SSF52283">
    <property type="entry name" value="Formate/glycerate dehydrogenase catalytic domain-like"/>
    <property type="match status" value="1"/>
</dbReference>
<comment type="catalytic activity">
    <reaction evidence="4">
        <text>(R)-glycerate + NADP(+) = 3-hydroxypyruvate + NADPH + H(+)</text>
        <dbReference type="Rhea" id="RHEA:18657"/>
        <dbReference type="ChEBI" id="CHEBI:15378"/>
        <dbReference type="ChEBI" id="CHEBI:16659"/>
        <dbReference type="ChEBI" id="CHEBI:17180"/>
        <dbReference type="ChEBI" id="CHEBI:57783"/>
        <dbReference type="ChEBI" id="CHEBI:58349"/>
        <dbReference type="EC" id="1.1.1.81"/>
    </reaction>
</comment>
<dbReference type="EC" id="1.1.1.79" evidence="7"/>
<reference evidence="14" key="1">
    <citation type="submission" date="2017-04" db="EMBL/GenBank/DDBJ databases">
        <authorList>
            <person name="Varghese N."/>
            <person name="Submissions S."/>
        </authorList>
    </citation>
    <scope>NUCLEOTIDE SEQUENCE [LARGE SCALE GENOMIC DNA]</scope>
    <source>
        <strain evidence="14">DSM 23072</strain>
    </source>
</reference>